<dbReference type="SUPFAM" id="SSF56784">
    <property type="entry name" value="HAD-like"/>
    <property type="match status" value="1"/>
</dbReference>
<name>A0A7J3ZK08_9CREN</name>
<dbReference type="PANTHER" id="PTHR10000">
    <property type="entry name" value="PHOSPHOSERINE PHOSPHATASE"/>
    <property type="match status" value="1"/>
</dbReference>
<reference evidence="1" key="1">
    <citation type="journal article" date="2020" name="mSystems">
        <title>Genome- and Community-Level Interaction Insights into Carbon Utilization and Element Cycling Functions of Hydrothermarchaeota in Hydrothermal Sediment.</title>
        <authorList>
            <person name="Zhou Z."/>
            <person name="Liu Y."/>
            <person name="Xu W."/>
            <person name="Pan J."/>
            <person name="Luo Z.H."/>
            <person name="Li M."/>
        </authorList>
    </citation>
    <scope>NUCLEOTIDE SEQUENCE [LARGE SCALE GENOMIC DNA]</scope>
    <source>
        <strain evidence="1">SpSt-1116</strain>
    </source>
</reference>
<dbReference type="GO" id="GO:0005829">
    <property type="term" value="C:cytosol"/>
    <property type="evidence" value="ECO:0007669"/>
    <property type="project" value="TreeGrafter"/>
</dbReference>
<gene>
    <name evidence="1" type="ORF">ENM78_02805</name>
</gene>
<dbReference type="Gene3D" id="3.90.1070.10">
    <property type="match status" value="1"/>
</dbReference>
<dbReference type="NCBIfam" id="TIGR01484">
    <property type="entry name" value="HAD-SF-IIB"/>
    <property type="match status" value="1"/>
</dbReference>
<dbReference type="Pfam" id="PF08282">
    <property type="entry name" value="Hydrolase_3"/>
    <property type="match status" value="2"/>
</dbReference>
<evidence type="ECO:0000313" key="1">
    <source>
        <dbReference type="EMBL" id="HHQ80379.1"/>
    </source>
</evidence>
<keyword evidence="1" id="KW-0378">Hydrolase</keyword>
<proteinExistence type="predicted"/>
<comment type="caution">
    <text evidence="1">The sequence shown here is derived from an EMBL/GenBank/DDBJ whole genome shotgun (WGS) entry which is preliminary data.</text>
</comment>
<dbReference type="Gene3D" id="3.40.50.1000">
    <property type="entry name" value="HAD superfamily/HAD-like"/>
    <property type="match status" value="1"/>
</dbReference>
<dbReference type="GO" id="GO:0016791">
    <property type="term" value="F:phosphatase activity"/>
    <property type="evidence" value="ECO:0007669"/>
    <property type="project" value="UniProtKB-ARBA"/>
</dbReference>
<accession>A0A7J3ZK08</accession>
<protein>
    <submittedName>
        <fullName evidence="1">HAD-IIB family hydrolase</fullName>
    </submittedName>
</protein>
<dbReference type="EMBL" id="DRZC01000034">
    <property type="protein sequence ID" value="HHQ80379.1"/>
    <property type="molecule type" value="Genomic_DNA"/>
</dbReference>
<dbReference type="AlphaFoldDB" id="A0A7J3ZK08"/>
<sequence>MLHEAIRSRLKSIRFVATDLDGTLTVDRQSHLIPPETIAALSLLREHDVKVVVVTASGFPIALGVSRYLGVYAVIAENGCVRARVEPQASSDILVECRESFRWLAREVARACSEYLRESWQNEYRRCDFALVPKGPVDQRSLVEKVKEIVSSLGLEDRVKVSTSGYALHLTPVECSKRGSLLKLLEEEGASPREVLGIGDSLLDVEFVSSCGVSVAVANADEELRKAVHIVTKAPSGYGFLEIAKAIVEARRAR</sequence>
<dbReference type="GO" id="GO:0000287">
    <property type="term" value="F:magnesium ion binding"/>
    <property type="evidence" value="ECO:0007669"/>
    <property type="project" value="TreeGrafter"/>
</dbReference>
<organism evidence="1">
    <name type="scientific">Fervidicoccus fontis</name>
    <dbReference type="NCBI Taxonomy" id="683846"/>
    <lineage>
        <taxon>Archaea</taxon>
        <taxon>Thermoproteota</taxon>
        <taxon>Thermoprotei</taxon>
        <taxon>Fervidicoccales</taxon>
        <taxon>Fervidicoccaceae</taxon>
        <taxon>Fervidicoccus</taxon>
    </lineage>
</organism>
<dbReference type="InterPro" id="IPR023214">
    <property type="entry name" value="HAD_sf"/>
</dbReference>
<dbReference type="InterPro" id="IPR006379">
    <property type="entry name" value="HAD-SF_hydro_IIB"/>
</dbReference>
<dbReference type="PANTHER" id="PTHR10000:SF8">
    <property type="entry name" value="HAD SUPERFAMILY HYDROLASE-LIKE, TYPE 3"/>
    <property type="match status" value="1"/>
</dbReference>
<dbReference type="InterPro" id="IPR036412">
    <property type="entry name" value="HAD-like_sf"/>
</dbReference>